<proteinExistence type="predicted"/>
<dbReference type="RefSeq" id="XP_062746092.1">
    <property type="nucleotide sequence ID" value="XM_062883384.1"/>
</dbReference>
<keyword evidence="1" id="KW-1133">Transmembrane helix</keyword>
<dbReference type="GeneID" id="87902968"/>
<name>A0ABR0GMZ6_9PEZI</name>
<dbReference type="EMBL" id="JAFFHA010000004">
    <property type="protein sequence ID" value="KAK4657118.1"/>
    <property type="molecule type" value="Genomic_DNA"/>
</dbReference>
<keyword evidence="1" id="KW-0472">Membrane</keyword>
<protein>
    <submittedName>
        <fullName evidence="2">Uncharacterized protein</fullName>
    </submittedName>
</protein>
<comment type="caution">
    <text evidence="2">The sequence shown here is derived from an EMBL/GenBank/DDBJ whole genome shotgun (WGS) entry which is preliminary data.</text>
</comment>
<keyword evidence="3" id="KW-1185">Reference proteome</keyword>
<organism evidence="2 3">
    <name type="scientific">Podospora pseudocomata</name>
    <dbReference type="NCBI Taxonomy" id="2093779"/>
    <lineage>
        <taxon>Eukaryota</taxon>
        <taxon>Fungi</taxon>
        <taxon>Dikarya</taxon>
        <taxon>Ascomycota</taxon>
        <taxon>Pezizomycotina</taxon>
        <taxon>Sordariomycetes</taxon>
        <taxon>Sordariomycetidae</taxon>
        <taxon>Sordariales</taxon>
        <taxon>Podosporaceae</taxon>
        <taxon>Podospora</taxon>
    </lineage>
</organism>
<gene>
    <name evidence="2" type="ORF">QC762_0042580</name>
</gene>
<sequence length="226" mass="26545">MYLKRRLLLENKALKMVREPRTTVEYRVDYFPGGHSMSPFNFHPQNLLSFPSSLIYIYPATVKLISRMPTNCPTNSLSRCHCYPGTPGIHTHSFQIYISKMFESVRPYLPGFVLFSMLLGIGVDVYKRKRSQDRRERERDDFNKKFREALAKDRIGRAKKETDRLKRDKNTANRLSAVEHWLPHSLPKLEDRIEKLEHWKRGLTPTVRTPDAPKDAWQDIVQVGKM</sequence>
<dbReference type="Proteomes" id="UP001323405">
    <property type="component" value="Unassembled WGS sequence"/>
</dbReference>
<feature type="transmembrane region" description="Helical" evidence="1">
    <location>
        <begin position="108"/>
        <end position="126"/>
    </location>
</feature>
<keyword evidence="1" id="KW-0812">Transmembrane</keyword>
<reference evidence="2 3" key="1">
    <citation type="journal article" date="2023" name="bioRxiv">
        <title>High-quality genome assemblies of four members of thePodospora anserinaspecies complex.</title>
        <authorList>
            <person name="Ament-Velasquez S.L."/>
            <person name="Vogan A.A."/>
            <person name="Wallerman O."/>
            <person name="Hartmann F."/>
            <person name="Gautier V."/>
            <person name="Silar P."/>
            <person name="Giraud T."/>
            <person name="Johannesson H."/>
        </authorList>
    </citation>
    <scope>NUCLEOTIDE SEQUENCE [LARGE SCALE GENOMIC DNA]</scope>
    <source>
        <strain evidence="2 3">CBS 415.72m</strain>
    </source>
</reference>
<evidence type="ECO:0000313" key="2">
    <source>
        <dbReference type="EMBL" id="KAK4657118.1"/>
    </source>
</evidence>
<evidence type="ECO:0000313" key="3">
    <source>
        <dbReference type="Proteomes" id="UP001323405"/>
    </source>
</evidence>
<accession>A0ABR0GMZ6</accession>
<evidence type="ECO:0000256" key="1">
    <source>
        <dbReference type="SAM" id="Phobius"/>
    </source>
</evidence>